<evidence type="ECO:0000313" key="4">
    <source>
        <dbReference type="Proteomes" id="UP001066276"/>
    </source>
</evidence>
<feature type="compositionally biased region" description="Low complexity" evidence="1">
    <location>
        <begin position="716"/>
        <end position="726"/>
    </location>
</feature>
<evidence type="ECO:0000256" key="1">
    <source>
        <dbReference type="SAM" id="MobiDB-lite"/>
    </source>
</evidence>
<evidence type="ECO:0000259" key="2">
    <source>
        <dbReference type="PROSITE" id="PS50235"/>
    </source>
</evidence>
<proteinExistence type="predicted"/>
<dbReference type="PANTHER" id="PTHR15294">
    <property type="entry name" value="RETINOVIN-RELATED"/>
    <property type="match status" value="1"/>
</dbReference>
<name>A0AAV7NF52_PLEWA</name>
<dbReference type="InterPro" id="IPR028890">
    <property type="entry name" value="Peptidase_C98"/>
</dbReference>
<feature type="region of interest" description="Disordered" evidence="1">
    <location>
        <begin position="702"/>
        <end position="726"/>
    </location>
</feature>
<dbReference type="EMBL" id="JANPWB010000012">
    <property type="protein sequence ID" value="KAJ1114089.1"/>
    <property type="molecule type" value="Genomic_DNA"/>
</dbReference>
<dbReference type="InterPro" id="IPR038765">
    <property type="entry name" value="Papain-like_cys_pep_sf"/>
</dbReference>
<dbReference type="Proteomes" id="UP001066276">
    <property type="component" value="Chromosome 8"/>
</dbReference>
<gene>
    <name evidence="3" type="ORF">NDU88_002328</name>
</gene>
<feature type="compositionally biased region" description="Polar residues" evidence="1">
    <location>
        <begin position="760"/>
        <end position="779"/>
    </location>
</feature>
<evidence type="ECO:0000313" key="3">
    <source>
        <dbReference type="EMBL" id="KAJ1114089.1"/>
    </source>
</evidence>
<feature type="domain" description="USP" evidence="2">
    <location>
        <begin position="225"/>
        <end position="494"/>
    </location>
</feature>
<feature type="region of interest" description="Disordered" evidence="1">
    <location>
        <begin position="746"/>
        <end position="779"/>
    </location>
</feature>
<dbReference type="Pfam" id="PF15499">
    <property type="entry name" value="Peptidase_C98"/>
    <property type="match status" value="1"/>
</dbReference>
<dbReference type="GO" id="GO:0015030">
    <property type="term" value="C:Cajal body"/>
    <property type="evidence" value="ECO:0007669"/>
    <property type="project" value="TreeGrafter"/>
</dbReference>
<sequence length="918" mass="100613">MGEQENRKQVYESCKVTSDECCPACEIKGLTRSLHAYRISFKESIVLCENPQCIYPLGHKPLQSLTIGADLGNYQSTPNPSKRCPSKHSPRKRKLLGSASQVSLNTSSSIEPCVKHPKVITLVSPESSLSTDGGIGQNDNPPEQKTLAIDIISDDTPKQSSPSEDVEHSLAAGNIEIPYNAPQSSIQNSNSDTEQFSEVLRHIKTSPVTGPAVFVPSFQGKPLHLQWRNRDALCWLDCILSSLVHLKTLKKAVAEGCIEEDSIFKQLLSKYNQANALVTYRCRGEGDPPEVSLEVLDQAEKHLNDIRNKIFDLLQPQLKCELGKNDMPVFALPLLLQKDSCFQKVFEHSFVWKFECLQCGFKSQDQCRKTLTTFTRLVPEWHPLHAVHIGPCNNCLAQSQRREMILEQVPDVLMLHFSEGLPHSNLKAYSFQFEGVSYEITMIIQYQSNHFVTWVLTADGSWLECDDLNGPYCCYHKICNVPPSEIHIVYWEKNLSSATKANEQIESENTEAFPLTSAPSSSPVRCNSAGLSGMPTALLKVDISSAPSVVPSVVTSDKERSILGFKDLAADAMITLTLVEINVDSAGRPLEDAQVIRMDDASEKDALQPQESVSASSSQNPYQGETSQTDMAANKCSESESCSTSVEVELSMAPAVDTVKNHSTCPPSIVEVVQPSGTEKDKLSNSAVSTQEVLELSLPCEGNQKIVGNEPAEDPSSVSNKSSKKGLSSNLVNSLIGRHPLLPSSLSFSNQKLRSRNSKDNSQQKSSAVQQHHPTETSPVKVTIGLASIKKASNFGGFIAKGITKITEDEIPDHVSVCTSESCPSSLPNITGLTAEHLFSTESSLTTGTVSGASNISSQQMMLDKEKSLGLIEPQKQTDILSGNQHLSNISDYVKDHNIHKLRLELRRLKAKKNELAS</sequence>
<comment type="caution">
    <text evidence="3">The sequence shown here is derived from an EMBL/GenBank/DDBJ whole genome shotgun (WGS) entry which is preliminary data.</text>
</comment>
<protein>
    <recommendedName>
        <fullName evidence="2">USP domain-containing protein</fullName>
    </recommendedName>
</protein>
<dbReference type="AlphaFoldDB" id="A0AAV7NF52"/>
<keyword evidence="4" id="KW-1185">Reference proteome</keyword>
<feature type="compositionally biased region" description="Basic residues" evidence="1">
    <location>
        <begin position="84"/>
        <end position="95"/>
    </location>
</feature>
<dbReference type="GO" id="GO:0030576">
    <property type="term" value="P:Cajal body organization"/>
    <property type="evidence" value="ECO:0007669"/>
    <property type="project" value="InterPro"/>
</dbReference>
<organism evidence="3 4">
    <name type="scientific">Pleurodeles waltl</name>
    <name type="common">Iberian ribbed newt</name>
    <dbReference type="NCBI Taxonomy" id="8319"/>
    <lineage>
        <taxon>Eukaryota</taxon>
        <taxon>Metazoa</taxon>
        <taxon>Chordata</taxon>
        <taxon>Craniata</taxon>
        <taxon>Vertebrata</taxon>
        <taxon>Euteleostomi</taxon>
        <taxon>Amphibia</taxon>
        <taxon>Batrachia</taxon>
        <taxon>Caudata</taxon>
        <taxon>Salamandroidea</taxon>
        <taxon>Salamandridae</taxon>
        <taxon>Pleurodelinae</taxon>
        <taxon>Pleurodeles</taxon>
    </lineage>
</organism>
<dbReference type="InterPro" id="IPR029388">
    <property type="entry name" value="DUF4650"/>
</dbReference>
<dbReference type="InterPro" id="IPR033505">
    <property type="entry name" value="USPL1"/>
</dbReference>
<reference evidence="3" key="1">
    <citation type="journal article" date="2022" name="bioRxiv">
        <title>Sequencing and chromosome-scale assembly of the giantPleurodeles waltlgenome.</title>
        <authorList>
            <person name="Brown T."/>
            <person name="Elewa A."/>
            <person name="Iarovenko S."/>
            <person name="Subramanian E."/>
            <person name="Araus A.J."/>
            <person name="Petzold A."/>
            <person name="Susuki M."/>
            <person name="Suzuki K.-i.T."/>
            <person name="Hayashi T."/>
            <person name="Toyoda A."/>
            <person name="Oliveira C."/>
            <person name="Osipova E."/>
            <person name="Leigh N.D."/>
            <person name="Simon A."/>
            <person name="Yun M.H."/>
        </authorList>
    </citation>
    <scope>NUCLEOTIDE SEQUENCE</scope>
    <source>
        <strain evidence="3">20211129_DDA</strain>
        <tissue evidence="3">Liver</tissue>
    </source>
</reference>
<dbReference type="Pfam" id="PF15509">
    <property type="entry name" value="DUF4650"/>
    <property type="match status" value="1"/>
</dbReference>
<dbReference type="PANTHER" id="PTHR15294:SF3">
    <property type="entry name" value="SUMO-SPECIFIC ISOPEPTIDASE USPL1"/>
    <property type="match status" value="1"/>
</dbReference>
<dbReference type="GO" id="GO:0032183">
    <property type="term" value="F:SUMO binding"/>
    <property type="evidence" value="ECO:0007669"/>
    <property type="project" value="InterPro"/>
</dbReference>
<accession>A0AAV7NF52</accession>
<dbReference type="InterPro" id="IPR028889">
    <property type="entry name" value="USP"/>
</dbReference>
<feature type="region of interest" description="Disordered" evidence="1">
    <location>
        <begin position="73"/>
        <end position="101"/>
    </location>
</feature>
<dbReference type="PROSITE" id="PS50235">
    <property type="entry name" value="USP_3"/>
    <property type="match status" value="1"/>
</dbReference>
<feature type="region of interest" description="Disordered" evidence="1">
    <location>
        <begin position="601"/>
        <end position="635"/>
    </location>
</feature>
<dbReference type="SUPFAM" id="SSF54001">
    <property type="entry name" value="Cysteine proteinases"/>
    <property type="match status" value="1"/>
</dbReference>
<dbReference type="GO" id="GO:0016926">
    <property type="term" value="P:protein desumoylation"/>
    <property type="evidence" value="ECO:0007669"/>
    <property type="project" value="TreeGrafter"/>
</dbReference>
<feature type="compositionally biased region" description="Polar residues" evidence="1">
    <location>
        <begin position="609"/>
        <end position="631"/>
    </location>
</feature>